<evidence type="ECO:0000256" key="1">
    <source>
        <dbReference type="ARBA" id="ARBA00004651"/>
    </source>
</evidence>
<proteinExistence type="inferred from homology"/>
<dbReference type="GO" id="GO:0005886">
    <property type="term" value="C:plasma membrane"/>
    <property type="evidence" value="ECO:0007669"/>
    <property type="project" value="UniProtKB-SubCell"/>
</dbReference>
<feature type="transmembrane region" description="Helical" evidence="6">
    <location>
        <begin position="40"/>
        <end position="70"/>
    </location>
</feature>
<reference evidence="8" key="1">
    <citation type="submission" date="2020-07" db="EMBL/GenBank/DDBJ databases">
        <title>Huge and variable diversity of episymbiotic CPR bacteria and DPANN archaea in groundwater ecosystems.</title>
        <authorList>
            <person name="He C.Y."/>
            <person name="Keren R."/>
            <person name="Whittaker M."/>
            <person name="Farag I.F."/>
            <person name="Doudna J."/>
            <person name="Cate J.H.D."/>
            <person name="Banfield J.F."/>
        </authorList>
    </citation>
    <scope>NUCLEOTIDE SEQUENCE</scope>
    <source>
        <strain evidence="8">NC_groundwater_1818_Pr3_B-0.1um_66_35</strain>
    </source>
</reference>
<evidence type="ECO:0000256" key="3">
    <source>
        <dbReference type="ARBA" id="ARBA00022692"/>
    </source>
</evidence>
<keyword evidence="3 6" id="KW-0812">Transmembrane</keyword>
<comment type="similarity">
    <text evidence="6">Belongs to the TVP38/TMEM64 family.</text>
</comment>
<dbReference type="PANTHER" id="PTHR12677:SF59">
    <property type="entry name" value="GOLGI APPARATUS MEMBRANE PROTEIN TVP38-RELATED"/>
    <property type="match status" value="1"/>
</dbReference>
<evidence type="ECO:0000313" key="9">
    <source>
        <dbReference type="Proteomes" id="UP000782519"/>
    </source>
</evidence>
<protein>
    <recommendedName>
        <fullName evidence="6">TVP38/TMEM64 family membrane protein</fullName>
    </recommendedName>
</protein>
<dbReference type="Pfam" id="PF09335">
    <property type="entry name" value="VTT_dom"/>
    <property type="match status" value="1"/>
</dbReference>
<dbReference type="AlphaFoldDB" id="A0A933S1Z9"/>
<evidence type="ECO:0000256" key="4">
    <source>
        <dbReference type="ARBA" id="ARBA00022989"/>
    </source>
</evidence>
<feature type="transmembrane region" description="Helical" evidence="6">
    <location>
        <begin position="12"/>
        <end position="34"/>
    </location>
</feature>
<dbReference type="InterPro" id="IPR015414">
    <property type="entry name" value="TMEM64"/>
</dbReference>
<dbReference type="PANTHER" id="PTHR12677">
    <property type="entry name" value="GOLGI APPARATUS MEMBRANE PROTEIN TVP38-RELATED"/>
    <property type="match status" value="1"/>
</dbReference>
<feature type="transmembrane region" description="Helical" evidence="6">
    <location>
        <begin position="130"/>
        <end position="150"/>
    </location>
</feature>
<name>A0A933S1Z9_RHOPL</name>
<feature type="transmembrane region" description="Helical" evidence="6">
    <location>
        <begin position="170"/>
        <end position="190"/>
    </location>
</feature>
<comment type="subcellular location">
    <subcellularLocation>
        <location evidence="1 6">Cell membrane</location>
        <topology evidence="1 6">Multi-pass membrane protein</topology>
    </subcellularLocation>
</comment>
<keyword evidence="4 6" id="KW-1133">Transmembrane helix</keyword>
<comment type="caution">
    <text evidence="6">Lacks conserved residue(s) required for the propagation of feature annotation.</text>
</comment>
<dbReference type="Proteomes" id="UP000782519">
    <property type="component" value="Unassembled WGS sequence"/>
</dbReference>
<feature type="domain" description="VTT" evidence="7">
    <location>
        <begin position="36"/>
        <end position="153"/>
    </location>
</feature>
<dbReference type="EMBL" id="JACRJB010000067">
    <property type="protein sequence ID" value="MBI5132481.1"/>
    <property type="molecule type" value="Genomic_DNA"/>
</dbReference>
<evidence type="ECO:0000313" key="8">
    <source>
        <dbReference type="EMBL" id="MBI5132481.1"/>
    </source>
</evidence>
<dbReference type="InterPro" id="IPR032816">
    <property type="entry name" value="VTT_dom"/>
</dbReference>
<accession>A0A933S1Z9</accession>
<sequence>MSWETIAAWIAGWGRLDAVSASFLAAIYVVMAFVPFPRTLLLIGSGAALGPGALVVILPSTTLGCVLAFLTSRWLIRSWVEQQVQKRKSWRVVAQAIDDEAWQILALLRFWGPFPNFVQNYLFGLSKIGLLSYTLVTFVFALPQILLYTYLGALGRAALLDDGSFPYSNVIAGIVAVVVLSVIVLISTRVRTILATEALRPKAGGVSTKPGQT</sequence>
<keyword evidence="2 6" id="KW-1003">Cell membrane</keyword>
<evidence type="ECO:0000256" key="6">
    <source>
        <dbReference type="RuleBase" id="RU366058"/>
    </source>
</evidence>
<organism evidence="8 9">
    <name type="scientific">Rhodopseudomonas palustris</name>
    <dbReference type="NCBI Taxonomy" id="1076"/>
    <lineage>
        <taxon>Bacteria</taxon>
        <taxon>Pseudomonadati</taxon>
        <taxon>Pseudomonadota</taxon>
        <taxon>Alphaproteobacteria</taxon>
        <taxon>Hyphomicrobiales</taxon>
        <taxon>Nitrobacteraceae</taxon>
        <taxon>Rhodopseudomonas</taxon>
    </lineage>
</organism>
<gene>
    <name evidence="8" type="ORF">HZA66_23830</name>
</gene>
<evidence type="ECO:0000259" key="7">
    <source>
        <dbReference type="Pfam" id="PF09335"/>
    </source>
</evidence>
<evidence type="ECO:0000256" key="2">
    <source>
        <dbReference type="ARBA" id="ARBA00022475"/>
    </source>
</evidence>
<comment type="caution">
    <text evidence="8">The sequence shown here is derived from an EMBL/GenBank/DDBJ whole genome shotgun (WGS) entry which is preliminary data.</text>
</comment>
<evidence type="ECO:0000256" key="5">
    <source>
        <dbReference type="ARBA" id="ARBA00023136"/>
    </source>
</evidence>
<keyword evidence="5 6" id="KW-0472">Membrane</keyword>